<sequence>MNLLAEKAREQVARAGVRMARAGLVLGTWGNVSCRVSREDLVVITPSGMAYDALQPRDIVVVDLNGSVVEGERRPSTELELHLAIYRARPDVKAVMHTHSVFASAMAVARLPVPPVVEDVAQIVGGAVPVAEYAPAGSRELAENVVRALGQGGAVLLANHGLVGVGDSLDEAFNVCQIVEKAAQIYILAGLIGTPTILGENEVIDLRYRYLTSYGQNKGGGERR</sequence>
<gene>
    <name evidence="4" type="ORF">EDD75_1715</name>
</gene>
<dbReference type="EMBL" id="RKRE01000003">
    <property type="protein sequence ID" value="RPF42613.1"/>
    <property type="molecule type" value="Genomic_DNA"/>
</dbReference>
<evidence type="ECO:0000256" key="2">
    <source>
        <dbReference type="ARBA" id="ARBA00023239"/>
    </source>
</evidence>
<keyword evidence="2" id="KW-0456">Lyase</keyword>
<name>A0A3N5ADI2_9THEO</name>
<comment type="caution">
    <text evidence="4">The sequence shown here is derived from an EMBL/GenBank/DDBJ whole genome shotgun (WGS) entry which is preliminary data.</text>
</comment>
<dbReference type="AlphaFoldDB" id="A0A3N5ADI2"/>
<accession>A0A3N5ADI2</accession>
<dbReference type="OrthoDB" id="9786287at2"/>
<evidence type="ECO:0000256" key="1">
    <source>
        <dbReference type="ARBA" id="ARBA00022723"/>
    </source>
</evidence>
<proteinExistence type="predicted"/>
<dbReference type="InterPro" id="IPR001303">
    <property type="entry name" value="Aldolase_II/adducin_N"/>
</dbReference>
<dbReference type="RefSeq" id="WP_123930999.1">
    <property type="nucleotide sequence ID" value="NZ_RKRE01000003.1"/>
</dbReference>
<feature type="domain" description="Class II aldolase/adducin N-terminal" evidence="3">
    <location>
        <begin position="10"/>
        <end position="187"/>
    </location>
</feature>
<dbReference type="SMART" id="SM01007">
    <property type="entry name" value="Aldolase_II"/>
    <property type="match status" value="1"/>
</dbReference>
<organism evidence="4 5">
    <name type="scientific">Thermodesulfitimonas autotrophica</name>
    <dbReference type="NCBI Taxonomy" id="1894989"/>
    <lineage>
        <taxon>Bacteria</taxon>
        <taxon>Bacillati</taxon>
        <taxon>Bacillota</taxon>
        <taxon>Clostridia</taxon>
        <taxon>Thermoanaerobacterales</taxon>
        <taxon>Thermoanaerobacteraceae</taxon>
        <taxon>Thermodesulfitimonas</taxon>
    </lineage>
</organism>
<dbReference type="InterPro" id="IPR050197">
    <property type="entry name" value="Aldolase_class_II_sugar_metab"/>
</dbReference>
<dbReference type="Gene3D" id="3.40.225.10">
    <property type="entry name" value="Class II aldolase/adducin N-terminal domain"/>
    <property type="match status" value="1"/>
</dbReference>
<dbReference type="GO" id="GO:0016832">
    <property type="term" value="F:aldehyde-lyase activity"/>
    <property type="evidence" value="ECO:0007669"/>
    <property type="project" value="TreeGrafter"/>
</dbReference>
<evidence type="ECO:0000313" key="4">
    <source>
        <dbReference type="EMBL" id="RPF42613.1"/>
    </source>
</evidence>
<reference evidence="4 5" key="1">
    <citation type="submission" date="2018-11" db="EMBL/GenBank/DDBJ databases">
        <title>Genomic Encyclopedia of Type Strains, Phase IV (KMG-IV): sequencing the most valuable type-strain genomes for metagenomic binning, comparative biology and taxonomic classification.</title>
        <authorList>
            <person name="Goeker M."/>
        </authorList>
    </citation>
    <scope>NUCLEOTIDE SEQUENCE [LARGE SCALE GENOMIC DNA]</scope>
    <source>
        <strain evidence="4 5">DSM 102936</strain>
    </source>
</reference>
<evidence type="ECO:0000313" key="5">
    <source>
        <dbReference type="Proteomes" id="UP000282654"/>
    </source>
</evidence>
<protein>
    <submittedName>
        <fullName evidence="4">L-fuculose-phosphate aldolase</fullName>
    </submittedName>
</protein>
<keyword evidence="1" id="KW-0479">Metal-binding</keyword>
<dbReference type="Proteomes" id="UP000282654">
    <property type="component" value="Unassembled WGS sequence"/>
</dbReference>
<dbReference type="SUPFAM" id="SSF53639">
    <property type="entry name" value="AraD/HMP-PK domain-like"/>
    <property type="match status" value="1"/>
</dbReference>
<dbReference type="GO" id="GO:0046872">
    <property type="term" value="F:metal ion binding"/>
    <property type="evidence" value="ECO:0007669"/>
    <property type="project" value="UniProtKB-KW"/>
</dbReference>
<evidence type="ECO:0000259" key="3">
    <source>
        <dbReference type="SMART" id="SM01007"/>
    </source>
</evidence>
<dbReference type="PANTHER" id="PTHR22789:SF0">
    <property type="entry name" value="3-OXO-TETRONATE 4-PHOSPHATE DECARBOXYLASE-RELATED"/>
    <property type="match status" value="1"/>
</dbReference>
<dbReference type="GO" id="GO:0005829">
    <property type="term" value="C:cytosol"/>
    <property type="evidence" value="ECO:0007669"/>
    <property type="project" value="TreeGrafter"/>
</dbReference>
<dbReference type="GO" id="GO:0019323">
    <property type="term" value="P:pentose catabolic process"/>
    <property type="evidence" value="ECO:0007669"/>
    <property type="project" value="TreeGrafter"/>
</dbReference>
<dbReference type="Pfam" id="PF00596">
    <property type="entry name" value="Aldolase_II"/>
    <property type="match status" value="1"/>
</dbReference>
<keyword evidence="5" id="KW-1185">Reference proteome</keyword>
<dbReference type="InterPro" id="IPR036409">
    <property type="entry name" value="Aldolase_II/adducin_N_sf"/>
</dbReference>
<dbReference type="PANTHER" id="PTHR22789">
    <property type="entry name" value="FUCULOSE PHOSPHATE ALDOLASE"/>
    <property type="match status" value="1"/>
</dbReference>